<evidence type="ECO:0000313" key="3">
    <source>
        <dbReference type="Proteomes" id="UP000186795"/>
    </source>
</evidence>
<organism evidence="2 3">
    <name type="scientific">Kroppenstedtia eburnea</name>
    <dbReference type="NCBI Taxonomy" id="714067"/>
    <lineage>
        <taxon>Bacteria</taxon>
        <taxon>Bacillati</taxon>
        <taxon>Bacillota</taxon>
        <taxon>Bacilli</taxon>
        <taxon>Bacillales</taxon>
        <taxon>Thermoactinomycetaceae</taxon>
        <taxon>Kroppenstedtia</taxon>
    </lineage>
</organism>
<dbReference type="GO" id="GO:0003690">
    <property type="term" value="F:double-stranded DNA binding"/>
    <property type="evidence" value="ECO:0007669"/>
    <property type="project" value="InterPro"/>
</dbReference>
<comment type="function">
    <text evidence="1">SASP are bound to spore DNA. They are double-stranded DNA-binding proteins that cause DNA to change to an a-like conformation. They protect the DNA backbone from chemical and enzymatic cleavage and are thus involved in dormant spore's high resistance to UV light.</text>
</comment>
<dbReference type="PANTHER" id="PTHR36107">
    <property type="entry name" value="SMALL, ACID-SOLUBLE SPORE PROTEIN A"/>
    <property type="match status" value="1"/>
</dbReference>
<proteinExistence type="predicted"/>
<name>A0A1N7J4E1_9BACL</name>
<dbReference type="Proteomes" id="UP000186795">
    <property type="component" value="Unassembled WGS sequence"/>
</dbReference>
<gene>
    <name evidence="2" type="ORF">SAMN05421790_101698</name>
</gene>
<protein>
    <submittedName>
        <fullName evidence="2">Small, acid-soluble spore protein, alpha/beta type</fullName>
    </submittedName>
</protein>
<keyword evidence="3" id="KW-1185">Reference proteome</keyword>
<dbReference type="InterPro" id="IPR050847">
    <property type="entry name" value="SASP_DNA-binding"/>
</dbReference>
<sequence>MPTEPGRERPGARFLDHETEDAQAWWNAWKERIASEFGVIPGPEATARANGSIGGEMTKRMVGLAEANLSEQPIDWD</sequence>
<dbReference type="InterPro" id="IPR038300">
    <property type="entry name" value="SASP_sf_alpha/beta"/>
</dbReference>
<reference evidence="3" key="1">
    <citation type="submission" date="2017-01" db="EMBL/GenBank/DDBJ databases">
        <authorList>
            <person name="Varghese N."/>
            <person name="Submissions S."/>
        </authorList>
    </citation>
    <scope>NUCLEOTIDE SEQUENCE [LARGE SCALE GENOMIC DNA]</scope>
    <source>
        <strain evidence="3">DSM 45196</strain>
    </source>
</reference>
<dbReference type="Gene3D" id="6.10.10.80">
    <property type="entry name" value="Small, acid-soluble spore protein, alpha/beta type-like"/>
    <property type="match status" value="1"/>
</dbReference>
<dbReference type="AlphaFoldDB" id="A0A1N7J4E1"/>
<accession>A0A1N7J4E1</accession>
<dbReference type="EMBL" id="FTOD01000001">
    <property type="protein sequence ID" value="SIS44117.1"/>
    <property type="molecule type" value="Genomic_DNA"/>
</dbReference>
<dbReference type="InterPro" id="IPR001448">
    <property type="entry name" value="SASP_alpha/beta-type"/>
</dbReference>
<evidence type="ECO:0000313" key="2">
    <source>
        <dbReference type="EMBL" id="SIS44117.1"/>
    </source>
</evidence>
<dbReference type="GO" id="GO:0006265">
    <property type="term" value="P:DNA topological change"/>
    <property type="evidence" value="ECO:0007669"/>
    <property type="project" value="InterPro"/>
</dbReference>
<dbReference type="Pfam" id="PF00269">
    <property type="entry name" value="SASP"/>
    <property type="match status" value="1"/>
</dbReference>
<evidence type="ECO:0000256" key="1">
    <source>
        <dbReference type="ARBA" id="ARBA00003863"/>
    </source>
</evidence>
<dbReference type="PANTHER" id="PTHR36107:SF1">
    <property type="entry name" value="SMALL, ACID-SOLUBLE SPORE PROTEIN A"/>
    <property type="match status" value="1"/>
</dbReference>